<comment type="caution">
    <text evidence="2">The sequence shown here is derived from an EMBL/GenBank/DDBJ whole genome shotgun (WGS) entry which is preliminary data.</text>
</comment>
<proteinExistence type="predicted"/>
<accession>A0A6I2KXL2</accession>
<dbReference type="RefSeq" id="WP_154376114.1">
    <property type="nucleotide sequence ID" value="NZ_WKJK01000005.1"/>
</dbReference>
<evidence type="ECO:0000313" key="2">
    <source>
        <dbReference type="EMBL" id="MRW90541.1"/>
    </source>
</evidence>
<organism evidence="2 3">
    <name type="scientific">Duganella guangzhouensis</name>
    <dbReference type="NCBI Taxonomy" id="2666084"/>
    <lineage>
        <taxon>Bacteria</taxon>
        <taxon>Pseudomonadati</taxon>
        <taxon>Pseudomonadota</taxon>
        <taxon>Betaproteobacteria</taxon>
        <taxon>Burkholderiales</taxon>
        <taxon>Oxalobacteraceae</taxon>
        <taxon>Telluria group</taxon>
        <taxon>Duganella</taxon>
    </lineage>
</organism>
<dbReference type="EMBL" id="WKJK01000005">
    <property type="protein sequence ID" value="MRW90541.1"/>
    <property type="molecule type" value="Genomic_DNA"/>
</dbReference>
<dbReference type="PROSITE" id="PS51257">
    <property type="entry name" value="PROKAR_LIPOPROTEIN"/>
    <property type="match status" value="1"/>
</dbReference>
<dbReference type="NCBIfam" id="TIGR02595">
    <property type="entry name" value="PEP_CTERM"/>
    <property type="match status" value="1"/>
</dbReference>
<reference evidence="2 3" key="1">
    <citation type="submission" date="2019-11" db="EMBL/GenBank/DDBJ databases">
        <title>Novel species isolated from a subtropical stream in China.</title>
        <authorList>
            <person name="Lu H."/>
        </authorList>
    </citation>
    <scope>NUCLEOTIDE SEQUENCE [LARGE SCALE GENOMIC DNA]</scope>
    <source>
        <strain evidence="2 3">FT80W</strain>
    </source>
</reference>
<sequence length="306" mass="33048">MKKLLRIGRMMLVAFSFLSCYSAQAALYTMADATSVKDYKDWQDGAATLHSKATSAGINSITVQESIASYGVLKTYSSAQSGELYGIGGWASAGWSDRITMNNEALTGKHGVLVLNFSYTDQVAAYSEPNGKYVSGFYNNQVDVLSSNKSYHAEIQHTISSANGNSNFPFRGSVSDFAGQRTLQPNLISMVIDFVWGESFLLAQTASTDCNVGYTLSEPFASCAADSFHSSYWAGISDVSTDGLAVSSFTISAASGTDYSRSFVPLPVPEPGSLYLMLAGMAFTVLRLTLKRARHTSQFYFIRLGS</sequence>
<keyword evidence="1" id="KW-0732">Signal</keyword>
<dbReference type="InterPro" id="IPR013424">
    <property type="entry name" value="Ice-binding_C"/>
</dbReference>
<gene>
    <name evidence="2" type="ORF">GJ699_11135</name>
</gene>
<name>A0A6I2KXL2_9BURK</name>
<keyword evidence="3" id="KW-1185">Reference proteome</keyword>
<dbReference type="Proteomes" id="UP000433309">
    <property type="component" value="Unassembled WGS sequence"/>
</dbReference>
<feature type="chain" id="PRO_5026055524" evidence="1">
    <location>
        <begin position="26"/>
        <end position="306"/>
    </location>
</feature>
<evidence type="ECO:0000256" key="1">
    <source>
        <dbReference type="SAM" id="SignalP"/>
    </source>
</evidence>
<evidence type="ECO:0000313" key="3">
    <source>
        <dbReference type="Proteomes" id="UP000433309"/>
    </source>
</evidence>
<dbReference type="AlphaFoldDB" id="A0A6I2KXL2"/>
<protein>
    <submittedName>
        <fullName evidence="2">PEP-CTERM sorting domain-containing protein</fullName>
    </submittedName>
</protein>
<feature type="signal peptide" evidence="1">
    <location>
        <begin position="1"/>
        <end position="25"/>
    </location>
</feature>